<feature type="chain" id="PRO_5019000149" evidence="2">
    <location>
        <begin position="25"/>
        <end position="253"/>
    </location>
</feature>
<dbReference type="EMBL" id="NHYD01001227">
    <property type="protein sequence ID" value="PPQ91872.1"/>
    <property type="molecule type" value="Genomic_DNA"/>
</dbReference>
<keyword evidence="4" id="KW-1185">Reference proteome</keyword>
<name>A0A409XM69_PSICY</name>
<dbReference type="InParanoid" id="A0A409XM69"/>
<reference evidence="3 4" key="1">
    <citation type="journal article" date="2018" name="Evol. Lett.">
        <title>Horizontal gene cluster transfer increased hallucinogenic mushroom diversity.</title>
        <authorList>
            <person name="Reynolds H.T."/>
            <person name="Vijayakumar V."/>
            <person name="Gluck-Thaler E."/>
            <person name="Korotkin H.B."/>
            <person name="Matheny P.B."/>
            <person name="Slot J.C."/>
        </authorList>
    </citation>
    <scope>NUCLEOTIDE SEQUENCE [LARGE SCALE GENOMIC DNA]</scope>
    <source>
        <strain evidence="3 4">2631</strain>
    </source>
</reference>
<feature type="region of interest" description="Disordered" evidence="1">
    <location>
        <begin position="33"/>
        <end position="66"/>
    </location>
</feature>
<proteinExistence type="predicted"/>
<comment type="caution">
    <text evidence="3">The sequence shown here is derived from an EMBL/GenBank/DDBJ whole genome shotgun (WGS) entry which is preliminary data.</text>
</comment>
<feature type="signal peptide" evidence="2">
    <location>
        <begin position="1"/>
        <end position="24"/>
    </location>
</feature>
<dbReference type="AlphaFoldDB" id="A0A409XM69"/>
<dbReference type="STRING" id="93625.A0A409XM69"/>
<evidence type="ECO:0000313" key="4">
    <source>
        <dbReference type="Proteomes" id="UP000283269"/>
    </source>
</evidence>
<gene>
    <name evidence="3" type="ORF">CVT25_000747</name>
</gene>
<dbReference type="OrthoDB" id="3167181at2759"/>
<organism evidence="3 4">
    <name type="scientific">Psilocybe cyanescens</name>
    <dbReference type="NCBI Taxonomy" id="93625"/>
    <lineage>
        <taxon>Eukaryota</taxon>
        <taxon>Fungi</taxon>
        <taxon>Dikarya</taxon>
        <taxon>Basidiomycota</taxon>
        <taxon>Agaricomycotina</taxon>
        <taxon>Agaricomycetes</taxon>
        <taxon>Agaricomycetidae</taxon>
        <taxon>Agaricales</taxon>
        <taxon>Agaricineae</taxon>
        <taxon>Strophariaceae</taxon>
        <taxon>Psilocybe</taxon>
    </lineage>
</organism>
<dbReference type="Proteomes" id="UP000283269">
    <property type="component" value="Unassembled WGS sequence"/>
</dbReference>
<sequence length="253" mass="27233">MLSTSRSSLLLIFGFLIGLVVSSALEGTNAQRLARGLSPNPPKFIRDTSNDRTTRPTAERRSPSAVPSITLTGRLEVRNPQDESVLGYIRNWAGGGTISGINALGPDEELHVKLTFAPSHLTKINILATNPAFPAPFYVGAGTFSTNFVPELAVGSRQTVAFTNVEQTPGGAHPTIPPARDAYVESSIWSINTNTHELQAHWINEDGSKPPTVIAYDIQITQNEIFFVGDIAAYNLNNDLPASAVQLFIVPLA</sequence>
<feature type="compositionally biased region" description="Basic and acidic residues" evidence="1">
    <location>
        <begin position="44"/>
        <end position="62"/>
    </location>
</feature>
<evidence type="ECO:0000256" key="1">
    <source>
        <dbReference type="SAM" id="MobiDB-lite"/>
    </source>
</evidence>
<accession>A0A409XM69</accession>
<keyword evidence="2" id="KW-0732">Signal</keyword>
<evidence type="ECO:0000256" key="2">
    <source>
        <dbReference type="SAM" id="SignalP"/>
    </source>
</evidence>
<evidence type="ECO:0000313" key="3">
    <source>
        <dbReference type="EMBL" id="PPQ91872.1"/>
    </source>
</evidence>
<protein>
    <submittedName>
        <fullName evidence="3">Uncharacterized protein</fullName>
    </submittedName>
</protein>